<feature type="coiled-coil region" evidence="1">
    <location>
        <begin position="155"/>
        <end position="434"/>
    </location>
</feature>
<sequence length="532" mass="59983">MENKDKKQQAEIERKHATKSKSGLAAVASKEKREKKTKKQEENSVDEIEPNLAAPFSAGPSPRHGCSVPRSTNGTESLKPPPSPSRFSSFYLQICNGSLFPFQLEEIRQKRAAERLHKVSSGSDLESANPYGMQRSEGGVRSTAERDSFAVASRIKEFENKNSELESENQKLLAMLDEKEVQIDSLRKRLSDLEQNSLPSLRKSLKDASIEKDAAIVAREDALSQLRTIKKRLKEAEEEQYRAEQDAAALRAELNSLQQQGLGTSFSSVPLGNSPDHVLSLEKEIMELKTELQHISLLRQQEQQKLSEEQFHSSSLMAEKKELEDKIASFTKKISENASDLAVRKAISVDKEKLEKQLHDMAVMVERLESSRQKLLMEIDSQSTEIERLFEENSNLSTSYQEAMGLAVQWENQVKDCLKQNEQLRYLLDKLRSEQASSLQTSDGNIQSDVEGDKGRTSDPSEVASENLSLKDQLAKEQSRGDALAAEVMKLTAEHRRAAQAYNTLIRLYRPVLRDIENNLMKMKQESYAVAL</sequence>
<feature type="region of interest" description="Disordered" evidence="2">
    <location>
        <begin position="1"/>
        <end position="84"/>
    </location>
</feature>
<dbReference type="Proteomes" id="UP001055439">
    <property type="component" value="Chromosome 2"/>
</dbReference>
<name>A0A9E7F8P0_9LILI</name>
<feature type="region of interest" description="Disordered" evidence="2">
    <location>
        <begin position="438"/>
        <end position="468"/>
    </location>
</feature>
<reference evidence="3" key="1">
    <citation type="submission" date="2022-05" db="EMBL/GenBank/DDBJ databases">
        <title>The Musa troglodytarum L. genome provides insights into the mechanism of non-climacteric behaviour and enrichment of carotenoids.</title>
        <authorList>
            <person name="Wang J."/>
        </authorList>
    </citation>
    <scope>NUCLEOTIDE SEQUENCE</scope>
    <source>
        <tissue evidence="3">Leaf</tissue>
    </source>
</reference>
<feature type="compositionally biased region" description="Polar residues" evidence="2">
    <location>
        <begin position="438"/>
        <end position="448"/>
    </location>
</feature>
<dbReference type="AlphaFoldDB" id="A0A9E7F8P0"/>
<feature type="compositionally biased region" description="Basic and acidic residues" evidence="2">
    <location>
        <begin position="29"/>
        <end position="42"/>
    </location>
</feature>
<evidence type="ECO:0000256" key="1">
    <source>
        <dbReference type="SAM" id="Coils"/>
    </source>
</evidence>
<protein>
    <submittedName>
        <fullName evidence="3">Uncharacterized protein</fullName>
    </submittedName>
</protein>
<dbReference type="EMBL" id="CP097504">
    <property type="protein sequence ID" value="URD90983.1"/>
    <property type="molecule type" value="Genomic_DNA"/>
</dbReference>
<dbReference type="PANTHER" id="PTHR48163:SF2">
    <property type="entry name" value="EXPRESSED PROTEIN"/>
    <property type="match status" value="1"/>
</dbReference>
<feature type="region of interest" description="Disordered" evidence="2">
    <location>
        <begin position="118"/>
        <end position="144"/>
    </location>
</feature>
<evidence type="ECO:0000313" key="3">
    <source>
        <dbReference type="EMBL" id="URD90983.1"/>
    </source>
</evidence>
<accession>A0A9E7F8P0</accession>
<feature type="compositionally biased region" description="Basic and acidic residues" evidence="2">
    <location>
        <begin position="1"/>
        <end position="15"/>
    </location>
</feature>
<evidence type="ECO:0000256" key="2">
    <source>
        <dbReference type="SAM" id="MobiDB-lite"/>
    </source>
</evidence>
<organism evidence="3 4">
    <name type="scientific">Musa troglodytarum</name>
    <name type="common">fe'i banana</name>
    <dbReference type="NCBI Taxonomy" id="320322"/>
    <lineage>
        <taxon>Eukaryota</taxon>
        <taxon>Viridiplantae</taxon>
        <taxon>Streptophyta</taxon>
        <taxon>Embryophyta</taxon>
        <taxon>Tracheophyta</taxon>
        <taxon>Spermatophyta</taxon>
        <taxon>Magnoliopsida</taxon>
        <taxon>Liliopsida</taxon>
        <taxon>Zingiberales</taxon>
        <taxon>Musaceae</taxon>
        <taxon>Musa</taxon>
    </lineage>
</organism>
<proteinExistence type="predicted"/>
<gene>
    <name evidence="3" type="ORF">MUK42_27596</name>
</gene>
<evidence type="ECO:0000313" key="4">
    <source>
        <dbReference type="Proteomes" id="UP001055439"/>
    </source>
</evidence>
<dbReference type="OrthoDB" id="2019706at2759"/>
<keyword evidence="1" id="KW-0175">Coiled coil</keyword>
<keyword evidence="4" id="KW-1185">Reference proteome</keyword>
<dbReference type="PANTHER" id="PTHR48163">
    <property type="entry name" value="BNAC02G25670D PROTEIN"/>
    <property type="match status" value="1"/>
</dbReference>